<evidence type="ECO:0000256" key="1">
    <source>
        <dbReference type="SAM" id="Coils"/>
    </source>
</evidence>
<protein>
    <submittedName>
        <fullName evidence="2">Uncharacterized protein</fullName>
    </submittedName>
</protein>
<name>A0A9E7I3J2_9LILI</name>
<evidence type="ECO:0000313" key="2">
    <source>
        <dbReference type="EMBL" id="URE41998.1"/>
    </source>
</evidence>
<organism evidence="2 3">
    <name type="scientific">Musa troglodytarum</name>
    <name type="common">fe'i banana</name>
    <dbReference type="NCBI Taxonomy" id="320322"/>
    <lineage>
        <taxon>Eukaryota</taxon>
        <taxon>Viridiplantae</taxon>
        <taxon>Streptophyta</taxon>
        <taxon>Embryophyta</taxon>
        <taxon>Tracheophyta</taxon>
        <taxon>Spermatophyta</taxon>
        <taxon>Magnoliopsida</taxon>
        <taxon>Liliopsida</taxon>
        <taxon>Zingiberales</taxon>
        <taxon>Musaceae</taxon>
        <taxon>Musa</taxon>
    </lineage>
</organism>
<gene>
    <name evidence="2" type="ORF">MUK42_09163</name>
</gene>
<dbReference type="Proteomes" id="UP001055439">
    <property type="component" value="Chromosome 8"/>
</dbReference>
<dbReference type="OrthoDB" id="763901at2759"/>
<dbReference type="AlphaFoldDB" id="A0A9E7I3J2"/>
<sequence length="161" mass="18872">MASGESQKHLLSLIRNIASEKSQEELRVSDLKKRLLELQNDLNVANADLDGAKRSREMAEQELRGSQVQARISLLQQEILKLRSDLDALNVCEELAHVERRWFLVTAIMEETKQLQELAEYPSWFYDYVNMHSKRMQKRNLPLHISECFPNYQKQTSELEK</sequence>
<dbReference type="PANTHER" id="PTHR36001:SF2">
    <property type="entry name" value="CTAGE FAMILY PROTEIN-RELATED"/>
    <property type="match status" value="1"/>
</dbReference>
<evidence type="ECO:0000313" key="3">
    <source>
        <dbReference type="Proteomes" id="UP001055439"/>
    </source>
</evidence>
<reference evidence="2" key="1">
    <citation type="submission" date="2022-05" db="EMBL/GenBank/DDBJ databases">
        <title>The Musa troglodytarum L. genome provides insights into the mechanism of non-climacteric behaviour and enrichment of carotenoids.</title>
        <authorList>
            <person name="Wang J."/>
        </authorList>
    </citation>
    <scope>NUCLEOTIDE SEQUENCE</scope>
    <source>
        <tissue evidence="2">Leaf</tissue>
    </source>
</reference>
<dbReference type="EMBL" id="CP097510">
    <property type="protein sequence ID" value="URE41998.1"/>
    <property type="molecule type" value="Genomic_DNA"/>
</dbReference>
<accession>A0A9E7I3J2</accession>
<keyword evidence="1" id="KW-0175">Coiled coil</keyword>
<proteinExistence type="predicted"/>
<feature type="non-terminal residue" evidence="2">
    <location>
        <position position="161"/>
    </location>
</feature>
<dbReference type="InterPro" id="IPR053327">
    <property type="entry name" value="KIP"/>
</dbReference>
<keyword evidence="3" id="KW-1185">Reference proteome</keyword>
<feature type="coiled-coil region" evidence="1">
    <location>
        <begin position="14"/>
        <end position="69"/>
    </location>
</feature>
<dbReference type="PANTHER" id="PTHR36001">
    <property type="entry name" value="CTAGE FAMILY PROTEIN-RELATED"/>
    <property type="match status" value="1"/>
</dbReference>